<evidence type="ECO:0000256" key="1">
    <source>
        <dbReference type="SAM" id="MobiDB-lite"/>
    </source>
</evidence>
<dbReference type="PROSITE" id="PS51462">
    <property type="entry name" value="NUDIX"/>
    <property type="match status" value="1"/>
</dbReference>
<dbReference type="PANTHER" id="PTHR43736">
    <property type="entry name" value="ADP-RIBOSE PYROPHOSPHATASE"/>
    <property type="match status" value="1"/>
</dbReference>
<dbReference type="InterPro" id="IPR015797">
    <property type="entry name" value="NUDIX_hydrolase-like_dom_sf"/>
</dbReference>
<feature type="region of interest" description="Disordered" evidence="1">
    <location>
        <begin position="1"/>
        <end position="22"/>
    </location>
</feature>
<sequence>MPSTSEAQHKAMEAAAHGHSTLGIPQSVGEEFVQADKHARKDSASVNCAGILFRAPGPRYLLVRRTDTGEWEQPGGHAEDDESPDTAAERECVEEIGGCPEGPRWPIRRIPLPNGGGEYTCFLQDVPEPFEPKLNPEEHTAWQWAAADALPENMLAPVARTIELIAGNELDIAKRMAAGYLLSPQKYEGAWLFDLRVTGTGTSYRKALDEYVYRPPEEFLTEEFRERCNGLPVLFLHAEGLLNTKEYRERNVGSIFYPYIAGDEVRGISKIFDTDAVQLMLTDFESTSPAVIFRDAGSAVSVEVDGKTVLIEGNPSFLDHLAICPVGVWDKGKEPSGINTGETQMDETMEQVPAWADALGKRFDEACSVLGARMDALENKGGNANAANEEATRKAEEERRKEEEAKRALEGAIAAGGAEESAEAKAQREAKEHSDADEKARMDAAESERKEKEDQLRKDSEEKVRADAQLRSDNEDMKKQIADMNAKLSALTTPLSATDRDQLSAAQARWDSVAQMFGDNVPAPLHGESPLAYRQRLASKYQKHSASFKGIRFDSLDSDSFTAVEEQIRMDAQTYAKSPAVSPSGKLIPIIRRDEAGRQITEYSGDMDAWLGHFKHQGHGVRLLDPRQKH</sequence>
<gene>
    <name evidence="3" type="ORF">BLA6863_00161</name>
</gene>
<feature type="compositionally biased region" description="Basic and acidic residues" evidence="1">
    <location>
        <begin position="422"/>
        <end position="473"/>
    </location>
</feature>
<name>A0A6P2GT39_BURL3</name>
<accession>A0A6P2GT39</accession>
<evidence type="ECO:0000259" key="2">
    <source>
        <dbReference type="PROSITE" id="PS51462"/>
    </source>
</evidence>
<protein>
    <recommendedName>
        <fullName evidence="2">Nudix hydrolase domain-containing protein</fullName>
    </recommendedName>
</protein>
<feature type="compositionally biased region" description="Low complexity" evidence="1">
    <location>
        <begin position="380"/>
        <end position="389"/>
    </location>
</feature>
<evidence type="ECO:0000313" key="3">
    <source>
        <dbReference type="EMBL" id="VWB07328.1"/>
    </source>
</evidence>
<feature type="domain" description="Nudix hydrolase" evidence="2">
    <location>
        <begin position="43"/>
        <end position="178"/>
    </location>
</feature>
<feature type="compositionally biased region" description="Low complexity" evidence="1">
    <location>
        <begin position="410"/>
        <end position="419"/>
    </location>
</feature>
<dbReference type="AlphaFoldDB" id="A0A6P2GT39"/>
<dbReference type="PANTHER" id="PTHR43736:SF1">
    <property type="entry name" value="DIHYDRONEOPTERIN TRIPHOSPHATE DIPHOSPHATASE"/>
    <property type="match status" value="1"/>
</dbReference>
<dbReference type="Proteomes" id="UP000494170">
    <property type="component" value="Unassembled WGS sequence"/>
</dbReference>
<feature type="compositionally biased region" description="Basic and acidic residues" evidence="1">
    <location>
        <begin position="390"/>
        <end position="409"/>
    </location>
</feature>
<reference evidence="3 4" key="1">
    <citation type="submission" date="2019-09" db="EMBL/GenBank/DDBJ databases">
        <authorList>
            <person name="Depoorter E."/>
        </authorList>
    </citation>
    <scope>NUCLEOTIDE SEQUENCE [LARGE SCALE GENOMIC DNA]</scope>
    <source>
        <strain evidence="3">LMG 6863</strain>
    </source>
</reference>
<evidence type="ECO:0000313" key="4">
    <source>
        <dbReference type="Proteomes" id="UP000494170"/>
    </source>
</evidence>
<dbReference type="InterPro" id="IPR000086">
    <property type="entry name" value="NUDIX_hydrolase_dom"/>
</dbReference>
<dbReference type="EMBL" id="CABVPY010000001">
    <property type="protein sequence ID" value="VWB07328.1"/>
    <property type="molecule type" value="Genomic_DNA"/>
</dbReference>
<dbReference type="Pfam" id="PF00293">
    <property type="entry name" value="NUDIX"/>
    <property type="match status" value="1"/>
</dbReference>
<dbReference type="GO" id="GO:0003824">
    <property type="term" value="F:catalytic activity"/>
    <property type="evidence" value="ECO:0007669"/>
    <property type="project" value="UniProtKB-ARBA"/>
</dbReference>
<dbReference type="Gene3D" id="3.90.79.10">
    <property type="entry name" value="Nucleoside Triphosphate Pyrophosphohydrolase"/>
    <property type="match status" value="1"/>
</dbReference>
<organism evidence="3 4">
    <name type="scientific">Burkholderia lata (strain ATCC 17760 / DSM 23089 / LMG 22485 / NCIMB 9086 / R18194 / 383)</name>
    <dbReference type="NCBI Taxonomy" id="482957"/>
    <lineage>
        <taxon>Bacteria</taxon>
        <taxon>Pseudomonadati</taxon>
        <taxon>Pseudomonadota</taxon>
        <taxon>Betaproteobacteria</taxon>
        <taxon>Burkholderiales</taxon>
        <taxon>Burkholderiaceae</taxon>
        <taxon>Burkholderia</taxon>
        <taxon>Burkholderia cepacia complex</taxon>
    </lineage>
</organism>
<dbReference type="SUPFAM" id="SSF55811">
    <property type="entry name" value="Nudix"/>
    <property type="match status" value="1"/>
</dbReference>
<proteinExistence type="predicted"/>
<feature type="region of interest" description="Disordered" evidence="1">
    <location>
        <begin position="380"/>
        <end position="473"/>
    </location>
</feature>